<protein>
    <submittedName>
        <fullName evidence="2">Uncharacterized protein</fullName>
    </submittedName>
</protein>
<feature type="compositionally biased region" description="Basic residues" evidence="1">
    <location>
        <begin position="65"/>
        <end position="77"/>
    </location>
</feature>
<dbReference type="EMBL" id="FP565575">
    <property type="protein sequence ID" value="CBE69208.1"/>
    <property type="molecule type" value="Genomic_DNA"/>
</dbReference>
<dbReference type="KEGG" id="mox:DAMO_2158"/>
<proteinExistence type="predicted"/>
<feature type="region of interest" description="Disordered" evidence="1">
    <location>
        <begin position="48"/>
        <end position="89"/>
    </location>
</feature>
<dbReference type="eggNOG" id="COG4584">
    <property type="taxonomic scope" value="Bacteria"/>
</dbReference>
<gene>
    <name evidence="2" type="ORF">DAMO_2158</name>
</gene>
<accession>D5MHH6</accession>
<dbReference type="HOGENOM" id="CLU_2449127_0_0_0"/>
<name>D5MHH6_METO1</name>
<sequence>MRQNHRAGEKVFVDYAGQHPTLVDPTTGAVTEVELFVWALGARSATSSVSTLHPTAGSDCANGAPRRRSASGSRPRRISSACSTRCGLV</sequence>
<evidence type="ECO:0000313" key="2">
    <source>
        <dbReference type="EMBL" id="CBE69208.1"/>
    </source>
</evidence>
<dbReference type="AlphaFoldDB" id="D5MHH6"/>
<evidence type="ECO:0000256" key="1">
    <source>
        <dbReference type="SAM" id="MobiDB-lite"/>
    </source>
</evidence>
<dbReference type="STRING" id="671143.DAMO_2158"/>
<dbReference type="Proteomes" id="UP000006898">
    <property type="component" value="Chromosome"/>
</dbReference>
<evidence type="ECO:0000313" key="3">
    <source>
        <dbReference type="Proteomes" id="UP000006898"/>
    </source>
</evidence>
<reference evidence="2 3" key="1">
    <citation type="journal article" date="2010" name="Nature">
        <title>Nitrite-driven anaerobic methane oxidation by oxygenic bacteria.</title>
        <authorList>
            <person name="Ettwig K.F."/>
            <person name="Butler M.K."/>
            <person name="Le Paslier D."/>
            <person name="Pelletier E."/>
            <person name="Mangenot S."/>
            <person name="Kuypers M.M.M."/>
            <person name="Schreiber F."/>
            <person name="Dutilh B.E."/>
            <person name="Zedelius J."/>
            <person name="de Beer D."/>
            <person name="Gloerich J."/>
            <person name="Wessels H.J.C.T."/>
            <person name="van Allen T."/>
            <person name="Luesken F."/>
            <person name="Wu M."/>
            <person name="van de Pas-Schoonen K.T."/>
            <person name="Op den Camp H.J.M."/>
            <person name="Janssen-Megens E.M."/>
            <person name="Francoijs K-J."/>
            <person name="Stunnenberg H."/>
            <person name="Weissenbach J."/>
            <person name="Jetten M.S.M."/>
            <person name="Strous M."/>
        </authorList>
    </citation>
    <scope>NUCLEOTIDE SEQUENCE [LARGE SCALE GENOMIC DNA]</scope>
</reference>
<organism evidence="2 3">
    <name type="scientific">Methylomirabilis oxygeniifera</name>
    <dbReference type="NCBI Taxonomy" id="671143"/>
    <lineage>
        <taxon>Bacteria</taxon>
        <taxon>Candidatus Methylomirabilota</taxon>
        <taxon>Candidatus Methylomirabilia</taxon>
        <taxon>Candidatus Methylomirabilales</taxon>
        <taxon>Candidatus Methylomirabilaceae</taxon>
        <taxon>Candidatus Methylomirabilis</taxon>
    </lineage>
</organism>